<feature type="compositionally biased region" description="Basic and acidic residues" evidence="1">
    <location>
        <begin position="72"/>
        <end position="81"/>
    </location>
</feature>
<dbReference type="PATRIC" id="fig|299146.4.peg.573"/>
<protein>
    <submittedName>
        <fullName evidence="2">Uncharacterized protein</fullName>
    </submittedName>
</protein>
<dbReference type="RefSeq" id="WP_091191329.1">
    <property type="nucleotide sequence ID" value="NZ_LT594324.1"/>
</dbReference>
<evidence type="ECO:0000313" key="2">
    <source>
        <dbReference type="EMBL" id="SBT39035.1"/>
    </source>
</evidence>
<sequence>MAIWSELRDIMRWLLRRPDSPPPPGTGQCHQAAEQAAAKRRLLDQAKQLGDTQRRRKPTQAGPYVPTALDQRTGDGTRGHR</sequence>
<dbReference type="EMBL" id="LT594324">
    <property type="protein sequence ID" value="SBT39035.1"/>
    <property type="molecule type" value="Genomic_DNA"/>
</dbReference>
<keyword evidence="3" id="KW-1185">Reference proteome</keyword>
<dbReference type="AlphaFoldDB" id="A0A1A8Z5F2"/>
<feature type="region of interest" description="Disordered" evidence="1">
    <location>
        <begin position="15"/>
        <end position="81"/>
    </location>
</feature>
<dbReference type="Proteomes" id="UP000198765">
    <property type="component" value="Chromosome I"/>
</dbReference>
<name>A0A1A8Z5F2_9ACTN</name>
<dbReference type="OrthoDB" id="3393244at2"/>
<proteinExistence type="predicted"/>
<reference evidence="2 3" key="1">
    <citation type="submission" date="2016-06" db="EMBL/GenBank/DDBJ databases">
        <authorList>
            <person name="Kjaerup R.B."/>
            <person name="Dalgaard T.S."/>
            <person name="Juul-Madsen H.R."/>
        </authorList>
    </citation>
    <scope>NUCLEOTIDE SEQUENCE [LARGE SCALE GENOMIC DNA]</scope>
    <source>
        <strain evidence="2 3">DSM 45248</strain>
    </source>
</reference>
<evidence type="ECO:0000313" key="3">
    <source>
        <dbReference type="Proteomes" id="UP000198765"/>
    </source>
</evidence>
<accession>A0A1A8Z5F2</accession>
<organism evidence="2 3">
    <name type="scientific">Micromonospora narathiwatensis</name>
    <dbReference type="NCBI Taxonomy" id="299146"/>
    <lineage>
        <taxon>Bacteria</taxon>
        <taxon>Bacillati</taxon>
        <taxon>Actinomycetota</taxon>
        <taxon>Actinomycetes</taxon>
        <taxon>Micromonosporales</taxon>
        <taxon>Micromonosporaceae</taxon>
        <taxon>Micromonospora</taxon>
    </lineage>
</organism>
<gene>
    <name evidence="2" type="ORF">GA0070621_0565</name>
</gene>
<evidence type="ECO:0000256" key="1">
    <source>
        <dbReference type="SAM" id="MobiDB-lite"/>
    </source>
</evidence>